<proteinExistence type="predicted"/>
<protein>
    <recommendedName>
        <fullName evidence="5">DUF1690 domain-containing protein</fullName>
    </recommendedName>
</protein>
<sequence length="176" mass="19685">MGAGQSRAEPSEKIFRNETPIQFSGDVVNSLADRSAATDPTPERQATIDEHIRGRINSELSRLRAEEENVQSEIARALEKENLDRERGMAGDAEEAGGVKSSAALMGDLEEIRSKVDRFKERRGLKDFPTVKAGAEAVAECYRKNPTTPLDCWREVEHFKGAVLQAEREFFNSLQY</sequence>
<keyword evidence="1" id="KW-0175">Coiled coil</keyword>
<gene>
    <name evidence="3" type="ORF">SCHCODRAFT_65701</name>
</gene>
<dbReference type="HOGENOM" id="CLU_093897_1_0_1"/>
<keyword evidence="4" id="KW-1185">Reference proteome</keyword>
<feature type="region of interest" description="Disordered" evidence="2">
    <location>
        <begin position="1"/>
        <end position="53"/>
    </location>
</feature>
<dbReference type="RefSeq" id="XP_003035894.1">
    <property type="nucleotide sequence ID" value="XM_003035848.1"/>
</dbReference>
<organism evidence="4">
    <name type="scientific">Schizophyllum commune (strain H4-8 / FGSC 9210)</name>
    <name type="common">Split gill fungus</name>
    <dbReference type="NCBI Taxonomy" id="578458"/>
    <lineage>
        <taxon>Eukaryota</taxon>
        <taxon>Fungi</taxon>
        <taxon>Dikarya</taxon>
        <taxon>Basidiomycota</taxon>
        <taxon>Agaricomycotina</taxon>
        <taxon>Agaricomycetes</taxon>
        <taxon>Agaricomycetidae</taxon>
        <taxon>Agaricales</taxon>
        <taxon>Schizophyllaceae</taxon>
        <taxon>Schizophyllum</taxon>
    </lineage>
</organism>
<dbReference type="OrthoDB" id="5544375at2759"/>
<name>D8PW88_SCHCM</name>
<dbReference type="Pfam" id="PF07956">
    <property type="entry name" value="DUF1690"/>
    <property type="match status" value="1"/>
</dbReference>
<feature type="coiled-coil region" evidence="1">
    <location>
        <begin position="53"/>
        <end position="80"/>
    </location>
</feature>
<dbReference type="GeneID" id="9595677"/>
<evidence type="ECO:0000313" key="4">
    <source>
        <dbReference type="Proteomes" id="UP000007431"/>
    </source>
</evidence>
<evidence type="ECO:0000256" key="2">
    <source>
        <dbReference type="SAM" id="MobiDB-lite"/>
    </source>
</evidence>
<reference evidence="3 4" key="1">
    <citation type="journal article" date="2010" name="Nat. Biotechnol.">
        <title>Genome sequence of the model mushroom Schizophyllum commune.</title>
        <authorList>
            <person name="Ohm R.A."/>
            <person name="de Jong J.F."/>
            <person name="Lugones L.G."/>
            <person name="Aerts A."/>
            <person name="Kothe E."/>
            <person name="Stajich J.E."/>
            <person name="de Vries R.P."/>
            <person name="Record E."/>
            <person name="Levasseur A."/>
            <person name="Baker S.E."/>
            <person name="Bartholomew K.A."/>
            <person name="Coutinho P.M."/>
            <person name="Erdmann S."/>
            <person name="Fowler T.J."/>
            <person name="Gathman A.C."/>
            <person name="Lombard V."/>
            <person name="Henrissat B."/>
            <person name="Knabe N."/>
            <person name="Kuees U."/>
            <person name="Lilly W.W."/>
            <person name="Lindquist E."/>
            <person name="Lucas S."/>
            <person name="Magnuson J.K."/>
            <person name="Piumi F."/>
            <person name="Raudaskoski M."/>
            <person name="Salamov A."/>
            <person name="Schmutz J."/>
            <person name="Schwarze F.W.M.R."/>
            <person name="vanKuyk P.A."/>
            <person name="Horton J.S."/>
            <person name="Grigoriev I.V."/>
            <person name="Woesten H.A.B."/>
        </authorList>
    </citation>
    <scope>NUCLEOTIDE SEQUENCE [LARGE SCALE GENOMIC DNA]</scope>
    <source>
        <strain evidence="4">H4-8 / FGSC 9210</strain>
    </source>
</reference>
<dbReference type="OMA" id="GKSLNCW"/>
<evidence type="ECO:0000313" key="3">
    <source>
        <dbReference type="EMBL" id="EFJ00992.1"/>
    </source>
</evidence>
<evidence type="ECO:0008006" key="5">
    <source>
        <dbReference type="Google" id="ProtNLM"/>
    </source>
</evidence>
<evidence type="ECO:0000256" key="1">
    <source>
        <dbReference type="SAM" id="Coils"/>
    </source>
</evidence>
<dbReference type="eggNOG" id="ENOG502S4WP">
    <property type="taxonomic scope" value="Eukaryota"/>
</dbReference>
<dbReference type="EMBL" id="GL377303">
    <property type="protein sequence ID" value="EFJ00992.1"/>
    <property type="molecule type" value="Genomic_DNA"/>
</dbReference>
<dbReference type="Proteomes" id="UP000007431">
    <property type="component" value="Unassembled WGS sequence"/>
</dbReference>
<dbReference type="InParanoid" id="D8PW88"/>
<dbReference type="KEGG" id="scm:SCHCO_02485476"/>
<dbReference type="VEuPathDB" id="FungiDB:SCHCODRAFT_02485476"/>
<dbReference type="AlphaFoldDB" id="D8PW88"/>
<accession>D8PW88</accession>
<dbReference type="InterPro" id="IPR012471">
    <property type="entry name" value="DUF1690"/>
</dbReference>
<feature type="region of interest" description="Disordered" evidence="2">
    <location>
        <begin position="83"/>
        <end position="102"/>
    </location>
</feature>